<feature type="transmembrane region" description="Helical" evidence="2">
    <location>
        <begin position="367"/>
        <end position="387"/>
    </location>
</feature>
<keyword evidence="2" id="KW-0472">Membrane</keyword>
<feature type="domain" description="Guanylate cyclase" evidence="3">
    <location>
        <begin position="456"/>
        <end position="588"/>
    </location>
</feature>
<protein>
    <submittedName>
        <fullName evidence="4">Adenylate/guanylate cyclase domain-containing protein</fullName>
    </submittedName>
</protein>
<keyword evidence="2" id="KW-1133">Transmembrane helix</keyword>
<dbReference type="InterPro" id="IPR007890">
    <property type="entry name" value="CHASE2"/>
</dbReference>
<dbReference type="EMBL" id="VDUY01000003">
    <property type="protein sequence ID" value="TXL66378.1"/>
    <property type="molecule type" value="Genomic_DNA"/>
</dbReference>
<keyword evidence="5" id="KW-1185">Reference proteome</keyword>
<dbReference type="SMART" id="SM01080">
    <property type="entry name" value="CHASE2"/>
    <property type="match status" value="1"/>
</dbReference>
<evidence type="ECO:0000256" key="1">
    <source>
        <dbReference type="SAM" id="MobiDB-lite"/>
    </source>
</evidence>
<name>A0A5C8NYL8_9BURK</name>
<dbReference type="Proteomes" id="UP000321548">
    <property type="component" value="Unassembled WGS sequence"/>
</dbReference>
<dbReference type="CDD" id="cd07302">
    <property type="entry name" value="CHD"/>
    <property type="match status" value="1"/>
</dbReference>
<reference evidence="4 5" key="1">
    <citation type="submission" date="2019-06" db="EMBL/GenBank/DDBJ databases">
        <title>Quisquiliibacterium sp. nov., isolated from a maize field.</title>
        <authorList>
            <person name="Lin S.-Y."/>
            <person name="Tsai C.-F."/>
            <person name="Young C.-C."/>
        </authorList>
    </citation>
    <scope>NUCLEOTIDE SEQUENCE [LARGE SCALE GENOMIC DNA]</scope>
    <source>
        <strain evidence="4 5">CC-CFT501</strain>
    </source>
</reference>
<dbReference type="SUPFAM" id="SSF55073">
    <property type="entry name" value="Nucleotide cyclase"/>
    <property type="match status" value="1"/>
</dbReference>
<proteinExistence type="predicted"/>
<comment type="caution">
    <text evidence="4">The sequence shown here is derived from an EMBL/GenBank/DDBJ whole genome shotgun (WGS) entry which is preliminary data.</text>
</comment>
<dbReference type="Pfam" id="PF00211">
    <property type="entry name" value="Guanylate_cyc"/>
    <property type="match status" value="1"/>
</dbReference>
<dbReference type="PANTHER" id="PTHR43081:SF1">
    <property type="entry name" value="ADENYLATE CYCLASE, TERMINAL-DIFFERENTIATION SPECIFIC"/>
    <property type="match status" value="1"/>
</dbReference>
<evidence type="ECO:0000313" key="4">
    <source>
        <dbReference type="EMBL" id="TXL66378.1"/>
    </source>
</evidence>
<feature type="transmembrane region" description="Helical" evidence="2">
    <location>
        <begin position="341"/>
        <end position="360"/>
    </location>
</feature>
<dbReference type="PROSITE" id="PS50125">
    <property type="entry name" value="GUANYLATE_CYCLASE_2"/>
    <property type="match status" value="1"/>
</dbReference>
<feature type="transmembrane region" description="Helical" evidence="2">
    <location>
        <begin position="393"/>
        <end position="414"/>
    </location>
</feature>
<organism evidence="4 5">
    <name type="scientific">Zeimonas arvi</name>
    <dbReference type="NCBI Taxonomy" id="2498847"/>
    <lineage>
        <taxon>Bacteria</taxon>
        <taxon>Pseudomonadati</taxon>
        <taxon>Pseudomonadota</taxon>
        <taxon>Betaproteobacteria</taxon>
        <taxon>Burkholderiales</taxon>
        <taxon>Burkholderiaceae</taxon>
        <taxon>Zeimonas</taxon>
    </lineage>
</organism>
<feature type="region of interest" description="Disordered" evidence="1">
    <location>
        <begin position="633"/>
        <end position="675"/>
    </location>
</feature>
<evidence type="ECO:0000256" key="2">
    <source>
        <dbReference type="SAM" id="Phobius"/>
    </source>
</evidence>
<evidence type="ECO:0000313" key="5">
    <source>
        <dbReference type="Proteomes" id="UP000321548"/>
    </source>
</evidence>
<keyword evidence="2" id="KW-0812">Transmembrane</keyword>
<dbReference type="PANTHER" id="PTHR43081">
    <property type="entry name" value="ADENYLATE CYCLASE, TERMINAL-DIFFERENTIATION SPECIFIC-RELATED"/>
    <property type="match status" value="1"/>
</dbReference>
<dbReference type="Gene3D" id="3.30.70.1230">
    <property type="entry name" value="Nucleotide cyclase"/>
    <property type="match status" value="1"/>
</dbReference>
<dbReference type="InterPro" id="IPR029787">
    <property type="entry name" value="Nucleotide_cyclase"/>
</dbReference>
<dbReference type="GO" id="GO:0035556">
    <property type="term" value="P:intracellular signal transduction"/>
    <property type="evidence" value="ECO:0007669"/>
    <property type="project" value="InterPro"/>
</dbReference>
<dbReference type="Pfam" id="PF05226">
    <property type="entry name" value="CHASE2"/>
    <property type="match status" value="1"/>
</dbReference>
<dbReference type="GO" id="GO:0004016">
    <property type="term" value="F:adenylate cyclase activity"/>
    <property type="evidence" value="ECO:0007669"/>
    <property type="project" value="UniProtKB-ARBA"/>
</dbReference>
<evidence type="ECO:0000259" key="3">
    <source>
        <dbReference type="PROSITE" id="PS50125"/>
    </source>
</evidence>
<dbReference type="GO" id="GO:0006171">
    <property type="term" value="P:cAMP biosynthetic process"/>
    <property type="evidence" value="ECO:0007669"/>
    <property type="project" value="TreeGrafter"/>
</dbReference>
<dbReference type="AlphaFoldDB" id="A0A5C8NYL8"/>
<dbReference type="RefSeq" id="WP_147704290.1">
    <property type="nucleotide sequence ID" value="NZ_VDUY01000003.1"/>
</dbReference>
<dbReference type="OrthoDB" id="9802500at2"/>
<gene>
    <name evidence="4" type="ORF">FHP08_09980</name>
</gene>
<dbReference type="SMART" id="SM00044">
    <property type="entry name" value="CYCc"/>
    <property type="match status" value="1"/>
</dbReference>
<dbReference type="InterPro" id="IPR050697">
    <property type="entry name" value="Adenylyl/Guanylyl_Cyclase_3/4"/>
</dbReference>
<dbReference type="InterPro" id="IPR001054">
    <property type="entry name" value="A/G_cyclase"/>
</dbReference>
<sequence>MTALQRSRLLRALAGLAIVTVAIAHDLGWRAIPTLAAVDRQLYDGRQALIRPTLDPRIVIVDIDERSLAEEGRWPWPRERVAQLVDAVFEKGRPAVLGFDTLFAEPQREGDGDRRLAESLRNRPTVLGYYLTSDRGGRRTGVLPAQAFEREAASALGLELIHTDGYGSNLPELAEAAAAQGFFNSFIGAGIDIDGTVRALPLLAAHGNAVNESFALAVLRQYLGSAALAAGPETLRVHGKRADVTIPVSFGYTAMVPFAGSGGPQGGRFRYLSASEVLAGNVDWSLMRDRIVLVGTSAPGLTDLRATPVSEVFPGVEVHASLLAGALDGRIKRRPADAGSAGAAASLLVGGGLAVLLPALGPIGTALACLLALLTIVGGNAIAYSNLDLILPMAAPVALVLALAVFNLLFGYLAEGRARRAVVRLFGEYLSPALVEQMARDPVHWRMKESRNAELSILFADIRGFTRMAESMDPAALRDYLNTVFTGLTNVIHRYGGTVDKYIGDAVMAFWGAPLDDPRHADHAVDAAIAMQEEARRLSVDFVMRGLPPLVIGIGVNTGLARVGDMGSAVRRTYTALGDAVNLASRMESLTKRYEVPIIVGEATTRAAREHRFDELRPANVDGRSEPVRVFVPSTVGGGRPDALDPPTVPTTAVEERQRQRFASGALHEGSGPRV</sequence>
<accession>A0A5C8NYL8</accession>